<dbReference type="Gene3D" id="3.40.50.1110">
    <property type="entry name" value="SGNH hydrolase"/>
    <property type="match status" value="1"/>
</dbReference>
<reference evidence="2 3" key="1">
    <citation type="submission" date="2018-05" db="EMBL/GenBank/DDBJ databases">
        <title>Kurthia sibirica genome sequence.</title>
        <authorList>
            <person name="Maclea K.S."/>
            <person name="Goen A.E."/>
        </authorList>
    </citation>
    <scope>NUCLEOTIDE SEQUENCE [LARGE SCALE GENOMIC DNA]</scope>
    <source>
        <strain evidence="2 3">ATCC 49154</strain>
    </source>
</reference>
<comment type="caution">
    <text evidence="2">The sequence shown here is derived from an EMBL/GenBank/DDBJ whole genome shotgun (WGS) entry which is preliminary data.</text>
</comment>
<protein>
    <submittedName>
        <fullName evidence="2">Esterase</fullName>
    </submittedName>
</protein>
<dbReference type="InterPro" id="IPR051532">
    <property type="entry name" value="Ester_Hydrolysis_Enzymes"/>
</dbReference>
<proteinExistence type="predicted"/>
<evidence type="ECO:0000313" key="3">
    <source>
        <dbReference type="Proteomes" id="UP000245938"/>
    </source>
</evidence>
<dbReference type="Pfam" id="PF13472">
    <property type="entry name" value="Lipase_GDSL_2"/>
    <property type="match status" value="1"/>
</dbReference>
<dbReference type="SUPFAM" id="SSF52266">
    <property type="entry name" value="SGNH hydrolase"/>
    <property type="match status" value="1"/>
</dbReference>
<dbReference type="EMBL" id="QFVR01000002">
    <property type="protein sequence ID" value="PWI26561.1"/>
    <property type="molecule type" value="Genomic_DNA"/>
</dbReference>
<evidence type="ECO:0000259" key="1">
    <source>
        <dbReference type="Pfam" id="PF13472"/>
    </source>
</evidence>
<sequence length="201" mass="23352">MKILCFGDSNTGRMEGYPKPMLTLMLSDKFKGHRYVNIGIAGSTTASARETFKKDVMAEHPDIVTMMFGTNDVSDTKNIPIDVFADNIEFFIKKIGYKKVILITPAPVDETKEKHRKNSDIQYFSERIVKIAHEQKCTIIDFFTYVYEQDNYERLLVGMKDDGLHFGEKLYDELSDLIAKELKRRERLAEQPIWKKIRDIL</sequence>
<dbReference type="InterPro" id="IPR036514">
    <property type="entry name" value="SGNH_hydro_sf"/>
</dbReference>
<dbReference type="OrthoDB" id="388542at2"/>
<dbReference type="AlphaFoldDB" id="A0A2U3APU7"/>
<dbReference type="InterPro" id="IPR013830">
    <property type="entry name" value="SGNH_hydro"/>
</dbReference>
<evidence type="ECO:0000313" key="2">
    <source>
        <dbReference type="EMBL" id="PWI26561.1"/>
    </source>
</evidence>
<accession>A0A2U3APU7</accession>
<dbReference type="Proteomes" id="UP000245938">
    <property type="component" value="Unassembled WGS sequence"/>
</dbReference>
<feature type="domain" description="SGNH hydrolase-type esterase" evidence="1">
    <location>
        <begin position="5"/>
        <end position="171"/>
    </location>
</feature>
<dbReference type="RefSeq" id="WP_109304732.1">
    <property type="nucleotide sequence ID" value="NZ_BJUF01000002.1"/>
</dbReference>
<dbReference type="PANTHER" id="PTHR30383">
    <property type="entry name" value="THIOESTERASE 1/PROTEASE 1/LYSOPHOSPHOLIPASE L1"/>
    <property type="match status" value="1"/>
</dbReference>
<gene>
    <name evidence="2" type="ORF">DEX24_02010</name>
</gene>
<organism evidence="2 3">
    <name type="scientific">Kurthia sibirica</name>
    <dbReference type="NCBI Taxonomy" id="202750"/>
    <lineage>
        <taxon>Bacteria</taxon>
        <taxon>Bacillati</taxon>
        <taxon>Bacillota</taxon>
        <taxon>Bacilli</taxon>
        <taxon>Bacillales</taxon>
        <taxon>Caryophanaceae</taxon>
        <taxon>Kurthia</taxon>
    </lineage>
</organism>
<name>A0A2U3APU7_9BACL</name>
<keyword evidence="3" id="KW-1185">Reference proteome</keyword>